<keyword evidence="6 7" id="KW-0472">Membrane</keyword>
<evidence type="ECO:0000313" key="9">
    <source>
        <dbReference type="EMBL" id="PHV65379.1"/>
    </source>
</evidence>
<evidence type="ECO:0000313" key="10">
    <source>
        <dbReference type="Proteomes" id="UP000225108"/>
    </source>
</evidence>
<gene>
    <name evidence="9" type="ORF">CSW57_16485</name>
</gene>
<dbReference type="GO" id="GO:0016780">
    <property type="term" value="F:phosphotransferase activity, for other substituted phosphate groups"/>
    <property type="evidence" value="ECO:0007669"/>
    <property type="project" value="TreeGrafter"/>
</dbReference>
<evidence type="ECO:0000256" key="3">
    <source>
        <dbReference type="ARBA" id="ARBA00022679"/>
    </source>
</evidence>
<dbReference type="Gene3D" id="3.40.50.720">
    <property type="entry name" value="NAD(P)-binding Rossmann-like Domain"/>
    <property type="match status" value="1"/>
</dbReference>
<dbReference type="Pfam" id="PF02397">
    <property type="entry name" value="Bac_transf"/>
    <property type="match status" value="1"/>
</dbReference>
<sequence>MSPQETPRPQIQRGELTAELPRRRYRFKPRQRIDVSLVMLDVVAIVITDLLLVRPISSTLIDAAIFVVVLELAGKYRPRFNLSSLSEAPGLVAACIIAAFSSAVVFERDTHVGELFVHAVSMVGVLLVVRLFYFAVQRRRRRTNPHARSRTVIIGGGIVASKILESVVDYPELGVEPIAIIGSDPMAGPTTFGVPVVSDIPIRTYVEQHQIETVIVAFRGAPDSSLVSPLRECDGLDCEVFIVPRLFEFVHLSTDMDRIHTIPLTCVRRNMARTWYWPLKRVFDVAVSASALLLLSPLLAVTALAVKASDRQAPIVFRQHRIGRNGAQFTLYKFRSMRPAPPADSDTSWNAQRSSRVSTVGKIIRKTSIDELPQLWNVVKGDMSLVGPRPERPHFVQQFEDSVPSYRDRHRMKAGLTGWAAIHGLRGDTSIDDRAMYDNFYIENWSVWLDIRILILTVGAVIRGTGS</sequence>
<dbReference type="NCBIfam" id="TIGR03025">
    <property type="entry name" value="EPS_sugtrans"/>
    <property type="match status" value="1"/>
</dbReference>
<proteinExistence type="inferred from homology"/>
<dbReference type="RefSeq" id="WP_099383773.1">
    <property type="nucleotide sequence ID" value="NZ_PEBD01000010.1"/>
</dbReference>
<name>A0A2G3PHT9_WILMA</name>
<evidence type="ECO:0000256" key="5">
    <source>
        <dbReference type="ARBA" id="ARBA00022989"/>
    </source>
</evidence>
<evidence type="ECO:0000256" key="1">
    <source>
        <dbReference type="ARBA" id="ARBA00004141"/>
    </source>
</evidence>
<feature type="transmembrane region" description="Helical" evidence="7">
    <location>
        <begin position="59"/>
        <end position="76"/>
    </location>
</feature>
<evidence type="ECO:0000256" key="2">
    <source>
        <dbReference type="ARBA" id="ARBA00006464"/>
    </source>
</evidence>
<keyword evidence="5 7" id="KW-1133">Transmembrane helix</keyword>
<evidence type="ECO:0000256" key="4">
    <source>
        <dbReference type="ARBA" id="ARBA00022692"/>
    </source>
</evidence>
<dbReference type="InterPro" id="IPR017475">
    <property type="entry name" value="EPS_sugar_tfrase"/>
</dbReference>
<reference evidence="9 10" key="1">
    <citation type="submission" date="2017-10" db="EMBL/GenBank/DDBJ databases">
        <title>The draft genome sequence of Williamsia sp. BULT 1.1 isolated from the semi-arid grassland soils from South Africa.</title>
        <authorList>
            <person name="Kabwe M.H."/>
            <person name="Govender N."/>
            <person name="Mutseka Lunga P."/>
            <person name="Vikram S."/>
            <person name="Makhalanyane T.P."/>
        </authorList>
    </citation>
    <scope>NUCLEOTIDE SEQUENCE [LARGE SCALE GENOMIC DNA]</scope>
    <source>
        <strain evidence="9 10">BULT 1.1</strain>
    </source>
</reference>
<dbReference type="PANTHER" id="PTHR30576">
    <property type="entry name" value="COLANIC BIOSYNTHESIS UDP-GLUCOSE LIPID CARRIER TRANSFERASE"/>
    <property type="match status" value="1"/>
</dbReference>
<dbReference type="EMBL" id="PEBD01000010">
    <property type="protein sequence ID" value="PHV65379.1"/>
    <property type="molecule type" value="Genomic_DNA"/>
</dbReference>
<feature type="domain" description="Bacterial sugar transferase" evidence="8">
    <location>
        <begin position="280"/>
        <end position="462"/>
    </location>
</feature>
<feature type="transmembrane region" description="Helical" evidence="7">
    <location>
        <begin position="282"/>
        <end position="306"/>
    </location>
</feature>
<dbReference type="Pfam" id="PF13727">
    <property type="entry name" value="CoA_binding_3"/>
    <property type="match status" value="1"/>
</dbReference>
<comment type="similarity">
    <text evidence="2">Belongs to the bacterial sugar transferase family.</text>
</comment>
<organism evidence="9 10">
    <name type="scientific">Williamsia marianensis</name>
    <dbReference type="NCBI Taxonomy" id="85044"/>
    <lineage>
        <taxon>Bacteria</taxon>
        <taxon>Bacillati</taxon>
        <taxon>Actinomycetota</taxon>
        <taxon>Actinomycetes</taxon>
        <taxon>Mycobacteriales</taxon>
        <taxon>Nocardiaceae</taxon>
        <taxon>Williamsia</taxon>
    </lineage>
</organism>
<dbReference type="PANTHER" id="PTHR30576:SF0">
    <property type="entry name" value="UNDECAPRENYL-PHOSPHATE N-ACETYLGALACTOSAMINYL 1-PHOSPHATE TRANSFERASE-RELATED"/>
    <property type="match status" value="1"/>
</dbReference>
<accession>A0A2G3PHT9</accession>
<keyword evidence="3 9" id="KW-0808">Transferase</keyword>
<dbReference type="GO" id="GO:0016020">
    <property type="term" value="C:membrane"/>
    <property type="evidence" value="ECO:0007669"/>
    <property type="project" value="UniProtKB-SubCell"/>
</dbReference>
<evidence type="ECO:0000256" key="7">
    <source>
        <dbReference type="SAM" id="Phobius"/>
    </source>
</evidence>
<comment type="subcellular location">
    <subcellularLocation>
        <location evidence="1">Membrane</location>
        <topology evidence="1">Multi-pass membrane protein</topology>
    </subcellularLocation>
</comment>
<feature type="transmembrane region" description="Helical" evidence="7">
    <location>
        <begin position="88"/>
        <end position="106"/>
    </location>
</feature>
<evidence type="ECO:0000256" key="6">
    <source>
        <dbReference type="ARBA" id="ARBA00023136"/>
    </source>
</evidence>
<feature type="transmembrane region" description="Helical" evidence="7">
    <location>
        <begin position="33"/>
        <end position="53"/>
    </location>
</feature>
<dbReference type="Proteomes" id="UP000225108">
    <property type="component" value="Unassembled WGS sequence"/>
</dbReference>
<protein>
    <submittedName>
        <fullName evidence="9">Glycosyl transferase</fullName>
    </submittedName>
</protein>
<dbReference type="AlphaFoldDB" id="A0A2G3PHT9"/>
<keyword evidence="4 7" id="KW-0812">Transmembrane</keyword>
<evidence type="ECO:0000259" key="8">
    <source>
        <dbReference type="Pfam" id="PF02397"/>
    </source>
</evidence>
<comment type="caution">
    <text evidence="9">The sequence shown here is derived from an EMBL/GenBank/DDBJ whole genome shotgun (WGS) entry which is preliminary data.</text>
</comment>
<dbReference type="InterPro" id="IPR003362">
    <property type="entry name" value="Bact_transf"/>
</dbReference>
<feature type="transmembrane region" description="Helical" evidence="7">
    <location>
        <begin position="112"/>
        <end position="133"/>
    </location>
</feature>